<reference evidence="3" key="2">
    <citation type="submission" date="2023-07" db="EMBL/GenBank/DDBJ databases">
        <authorList>
            <person name="Jung D.-H."/>
        </authorList>
    </citation>
    <scope>NUCLEOTIDE SEQUENCE [LARGE SCALE GENOMIC DNA]</scope>
    <source>
        <strain evidence="3">JA-25</strain>
    </source>
</reference>
<sequence length="384" mass="42988">MPGKNYFVDPATLGVQSTGQKLIDYLNTAQRLAVSREARLQKQYADVEQRFRAQRIQLIGPDAARQLTQYALEHASRETNDRLLSPEQARRQRQQREEQSRQFAQRLGVDLDALRQLSQHARAEKQQLVTAPSSALGTIQVSEVASELSFTPLSLGSLLTDLPIPPPLTPFGGPPVAVESPPYAWWDRGGMAYKTGSGQIMRRESRLNGDQGLSGSCIWFKNKNAGDYDFMHVSRETGFLVPFIPSASGVIRIQFEVTCLLSQHCLETYNEWGWSEYGAFTQERFVMGILWNWEDEVPVTESDVVLGGTHGEGNGDSCPGVRYLSTPGQVRTLTLQTKMAFPAQVPLWIYVGTLQRIYADLNDVSINTFVSSAWQFTQVRISQP</sequence>
<gene>
    <name evidence="2" type="ORF">F7231_05155</name>
</gene>
<dbReference type="Proteomes" id="UP000606008">
    <property type="component" value="Unassembled WGS sequence"/>
</dbReference>
<organism evidence="2 3">
    <name type="scientific">Fibrivirga algicola</name>
    <dbReference type="NCBI Taxonomy" id="2950420"/>
    <lineage>
        <taxon>Bacteria</taxon>
        <taxon>Pseudomonadati</taxon>
        <taxon>Bacteroidota</taxon>
        <taxon>Cytophagia</taxon>
        <taxon>Cytophagales</taxon>
        <taxon>Spirosomataceae</taxon>
        <taxon>Fibrivirga</taxon>
    </lineage>
</organism>
<proteinExistence type="predicted"/>
<feature type="compositionally biased region" description="Basic and acidic residues" evidence="1">
    <location>
        <begin position="88"/>
        <end position="100"/>
    </location>
</feature>
<evidence type="ECO:0000256" key="1">
    <source>
        <dbReference type="SAM" id="MobiDB-lite"/>
    </source>
</evidence>
<reference evidence="3" key="1">
    <citation type="submission" date="2019-09" db="EMBL/GenBank/DDBJ databases">
        <authorList>
            <person name="Jung D.-H."/>
        </authorList>
    </citation>
    <scope>NUCLEOTIDE SEQUENCE [LARGE SCALE GENOMIC DNA]</scope>
    <source>
        <strain evidence="3">JA-25</strain>
    </source>
</reference>
<name>A0ABX0QC93_9BACT</name>
<evidence type="ECO:0000313" key="3">
    <source>
        <dbReference type="Proteomes" id="UP000606008"/>
    </source>
</evidence>
<dbReference type="RefSeq" id="WP_166691136.1">
    <property type="nucleotide sequence ID" value="NZ_WAEL01000001.1"/>
</dbReference>
<evidence type="ECO:0000313" key="2">
    <source>
        <dbReference type="EMBL" id="NID09548.1"/>
    </source>
</evidence>
<feature type="region of interest" description="Disordered" evidence="1">
    <location>
        <begin position="77"/>
        <end position="100"/>
    </location>
</feature>
<protein>
    <submittedName>
        <fullName evidence="2">Uncharacterized protein</fullName>
    </submittedName>
</protein>
<dbReference type="EMBL" id="WAEL01000001">
    <property type="protein sequence ID" value="NID09548.1"/>
    <property type="molecule type" value="Genomic_DNA"/>
</dbReference>
<comment type="caution">
    <text evidence="2">The sequence shown here is derived from an EMBL/GenBank/DDBJ whole genome shotgun (WGS) entry which is preliminary data.</text>
</comment>
<accession>A0ABX0QC93</accession>
<keyword evidence="3" id="KW-1185">Reference proteome</keyword>